<keyword evidence="1" id="KW-0732">Signal</keyword>
<feature type="chain" id="PRO_5004162445" description="3-keto-alpha-glucoside-1,2-lyase/3-keto-2-hydroxy-glucal hydratase domain-containing protein" evidence="1">
    <location>
        <begin position="24"/>
        <end position="207"/>
    </location>
</feature>
<feature type="signal peptide" evidence="1">
    <location>
        <begin position="1"/>
        <end position="23"/>
    </location>
</feature>
<dbReference type="HOGENOM" id="CLU_1204141_0_0_0"/>
<dbReference type="AlphaFoldDB" id="Q01U12"/>
<dbReference type="OrthoDB" id="259356at2"/>
<proteinExistence type="predicted"/>
<accession>Q01U12</accession>
<protein>
    <recommendedName>
        <fullName evidence="2">3-keto-alpha-glucoside-1,2-lyase/3-keto-2-hydroxy-glucal hydratase domain-containing protein</fullName>
    </recommendedName>
</protein>
<dbReference type="KEGG" id="sus:Acid_5917"/>
<sequence precursor="true">MFLARILSLAILAAALLSGQSTDLLPDASLKGWTRIPIPPTDGLKPKLQWHIDPEQKTLVCMGDGQHEWLRYDQLLGDYILDVDFRFAPKGADVKYNSGVGIRLSQYGELWLQAQTGPSGGFLFGVNLVDGALVRSTLQKEMKENRIKPAGEWNHYQIRVQGDKVALAVNGAVVNEANGVALRKGFLGLEAEGHEIAFRNIKLTPLP</sequence>
<organism evidence="3">
    <name type="scientific">Solibacter usitatus (strain Ellin6076)</name>
    <dbReference type="NCBI Taxonomy" id="234267"/>
    <lineage>
        <taxon>Bacteria</taxon>
        <taxon>Pseudomonadati</taxon>
        <taxon>Acidobacteriota</taxon>
        <taxon>Terriglobia</taxon>
        <taxon>Bryobacterales</taxon>
        <taxon>Solibacteraceae</taxon>
        <taxon>Candidatus Solibacter</taxon>
    </lineage>
</organism>
<feature type="domain" description="3-keto-alpha-glucoside-1,2-lyase/3-keto-2-hydroxy-glucal hydratase" evidence="2">
    <location>
        <begin position="22"/>
        <end position="203"/>
    </location>
</feature>
<name>Q01U12_SOLUE</name>
<dbReference type="InterPro" id="IPR010496">
    <property type="entry name" value="AL/BT2_dom"/>
</dbReference>
<evidence type="ECO:0000313" key="3">
    <source>
        <dbReference type="EMBL" id="ABJ86858.1"/>
    </source>
</evidence>
<dbReference type="EMBL" id="CP000473">
    <property type="protein sequence ID" value="ABJ86858.1"/>
    <property type="molecule type" value="Genomic_DNA"/>
</dbReference>
<gene>
    <name evidence="3" type="ordered locus">Acid_5917</name>
</gene>
<dbReference type="Pfam" id="PF06439">
    <property type="entry name" value="3keto-disac_hyd"/>
    <property type="match status" value="1"/>
</dbReference>
<dbReference type="STRING" id="234267.Acid_5917"/>
<reference evidence="3" key="1">
    <citation type="submission" date="2006-10" db="EMBL/GenBank/DDBJ databases">
        <title>Complete sequence of Solibacter usitatus Ellin6076.</title>
        <authorList>
            <consortium name="US DOE Joint Genome Institute"/>
            <person name="Copeland A."/>
            <person name="Lucas S."/>
            <person name="Lapidus A."/>
            <person name="Barry K."/>
            <person name="Detter J.C."/>
            <person name="Glavina del Rio T."/>
            <person name="Hammon N."/>
            <person name="Israni S."/>
            <person name="Dalin E."/>
            <person name="Tice H."/>
            <person name="Pitluck S."/>
            <person name="Thompson L.S."/>
            <person name="Brettin T."/>
            <person name="Bruce D."/>
            <person name="Han C."/>
            <person name="Tapia R."/>
            <person name="Gilna P."/>
            <person name="Schmutz J."/>
            <person name="Larimer F."/>
            <person name="Land M."/>
            <person name="Hauser L."/>
            <person name="Kyrpides N."/>
            <person name="Mikhailova N."/>
            <person name="Janssen P.H."/>
            <person name="Kuske C.R."/>
            <person name="Richardson P."/>
        </authorList>
    </citation>
    <scope>NUCLEOTIDE SEQUENCE</scope>
    <source>
        <strain evidence="3">Ellin6076</strain>
    </source>
</reference>
<dbReference type="InParanoid" id="Q01U12"/>
<evidence type="ECO:0000256" key="1">
    <source>
        <dbReference type="SAM" id="SignalP"/>
    </source>
</evidence>
<evidence type="ECO:0000259" key="2">
    <source>
        <dbReference type="Pfam" id="PF06439"/>
    </source>
</evidence>
<dbReference type="GO" id="GO:0016787">
    <property type="term" value="F:hydrolase activity"/>
    <property type="evidence" value="ECO:0007669"/>
    <property type="project" value="InterPro"/>
</dbReference>
<dbReference type="Gene3D" id="2.60.120.560">
    <property type="entry name" value="Exo-inulinase, domain 1"/>
    <property type="match status" value="1"/>
</dbReference>